<feature type="signal peptide" evidence="5">
    <location>
        <begin position="1"/>
        <end position="22"/>
    </location>
</feature>
<evidence type="ECO:0000313" key="8">
    <source>
        <dbReference type="Proteomes" id="UP000184364"/>
    </source>
</evidence>
<proteinExistence type="predicted"/>
<comment type="subcellular location">
    <subcellularLocation>
        <location evidence="1">Membrane</location>
        <topology evidence="1">Single-pass membrane protein</topology>
    </subcellularLocation>
</comment>
<dbReference type="InterPro" id="IPR037682">
    <property type="entry name" value="TonB_C"/>
</dbReference>
<keyword evidence="8" id="KW-1185">Reference proteome</keyword>
<reference evidence="8" key="1">
    <citation type="submission" date="2016-11" db="EMBL/GenBank/DDBJ databases">
        <authorList>
            <person name="Varghese N."/>
            <person name="Submissions S."/>
        </authorList>
    </citation>
    <scope>NUCLEOTIDE SEQUENCE [LARGE SCALE GENOMIC DNA]</scope>
    <source>
        <strain evidence="8">DSM 26899</strain>
    </source>
</reference>
<dbReference type="Proteomes" id="UP000184364">
    <property type="component" value="Unassembled WGS sequence"/>
</dbReference>
<dbReference type="GO" id="GO:0055085">
    <property type="term" value="P:transmembrane transport"/>
    <property type="evidence" value="ECO:0007669"/>
    <property type="project" value="InterPro"/>
</dbReference>
<evidence type="ECO:0000256" key="3">
    <source>
        <dbReference type="ARBA" id="ARBA00022989"/>
    </source>
</evidence>
<evidence type="ECO:0000256" key="2">
    <source>
        <dbReference type="ARBA" id="ARBA00022692"/>
    </source>
</evidence>
<dbReference type="GO" id="GO:0016020">
    <property type="term" value="C:membrane"/>
    <property type="evidence" value="ECO:0007669"/>
    <property type="project" value="UniProtKB-SubCell"/>
</dbReference>
<evidence type="ECO:0000313" key="7">
    <source>
        <dbReference type="EMBL" id="SHM13228.1"/>
    </source>
</evidence>
<dbReference type="NCBIfam" id="TIGR01352">
    <property type="entry name" value="tonB_Cterm"/>
    <property type="match status" value="1"/>
</dbReference>
<protein>
    <submittedName>
        <fullName evidence="7">TonB family C-terminal domain-containing protein</fullName>
    </submittedName>
</protein>
<dbReference type="SUPFAM" id="SSF74653">
    <property type="entry name" value="TolA/TonB C-terminal domain"/>
    <property type="match status" value="1"/>
</dbReference>
<accession>A0A1M7GAV4</accession>
<evidence type="ECO:0000256" key="1">
    <source>
        <dbReference type="ARBA" id="ARBA00004167"/>
    </source>
</evidence>
<evidence type="ECO:0000256" key="5">
    <source>
        <dbReference type="SAM" id="SignalP"/>
    </source>
</evidence>
<feature type="domain" description="TonB C-terminal" evidence="6">
    <location>
        <begin position="184"/>
        <end position="246"/>
    </location>
</feature>
<keyword evidence="5" id="KW-0732">Signal</keyword>
<dbReference type="Gene3D" id="3.30.1150.10">
    <property type="match status" value="1"/>
</dbReference>
<sequence>MIMIKKIFFIISLLSFSLNVFGQKVHSQYFFYPKEQDSYEGGEKQFYKDFHQIIIDKNLKPCENKAEVYYLKVIVKEDGSVKYLKDDSNSEMALKNKCTYDLGLEVLKYMDKWKSAIIEGEKKPAVASFFIVPDDLFDHYKEGYIPQYDAASFESMPDGISKFREEVVRRIDIDGFNWSNGFKLVVNFTVNTEGKIQDVTLEESSGVKEFDNRVIDGIKRIKKKWSPAKVGGVPVNYRFKLPLNFRPM</sequence>
<dbReference type="AlphaFoldDB" id="A0A1M7GAV4"/>
<evidence type="ECO:0000256" key="4">
    <source>
        <dbReference type="ARBA" id="ARBA00023136"/>
    </source>
</evidence>
<dbReference type="Pfam" id="PF03544">
    <property type="entry name" value="TonB_C"/>
    <property type="match status" value="1"/>
</dbReference>
<organism evidence="7 8">
    <name type="scientific">Chryseobacterium polytrichastri</name>
    <dbReference type="NCBI Taxonomy" id="1302687"/>
    <lineage>
        <taxon>Bacteria</taxon>
        <taxon>Pseudomonadati</taxon>
        <taxon>Bacteroidota</taxon>
        <taxon>Flavobacteriia</taxon>
        <taxon>Flavobacteriales</taxon>
        <taxon>Weeksellaceae</taxon>
        <taxon>Chryseobacterium group</taxon>
        <taxon>Chryseobacterium</taxon>
    </lineage>
</organism>
<dbReference type="InterPro" id="IPR006260">
    <property type="entry name" value="TonB/TolA_C"/>
</dbReference>
<dbReference type="EMBL" id="FRAV01000035">
    <property type="protein sequence ID" value="SHM13228.1"/>
    <property type="molecule type" value="Genomic_DNA"/>
</dbReference>
<dbReference type="STRING" id="1302687.SAMN05444267_103537"/>
<keyword evidence="4" id="KW-0472">Membrane</keyword>
<evidence type="ECO:0000259" key="6">
    <source>
        <dbReference type="Pfam" id="PF03544"/>
    </source>
</evidence>
<gene>
    <name evidence="7" type="ORF">SAMN05444267_103537</name>
</gene>
<feature type="chain" id="PRO_5013223654" evidence="5">
    <location>
        <begin position="23"/>
        <end position="248"/>
    </location>
</feature>
<keyword evidence="2" id="KW-0812">Transmembrane</keyword>
<dbReference type="OrthoDB" id="1265378at2"/>
<keyword evidence="3" id="KW-1133">Transmembrane helix</keyword>
<name>A0A1M7GAV4_9FLAO</name>